<dbReference type="Proteomes" id="UP000673394">
    <property type="component" value="Unassembled WGS sequence"/>
</dbReference>
<proteinExistence type="predicted"/>
<sequence length="134" mass="15329">MTIQTMTTKVHTVGHLNEVQREVNRFRGEGYDANNIFVLTHDKDRTARIAENTDAEQIGVSDEGVGTAIANVFRSTGDELRAKMRSLGISKQYAEHLEREMDEDKILVIAWGGREYKNDEYDDTIYYYPTFGAF</sequence>
<dbReference type="EMBL" id="JAGKSP010000025">
    <property type="protein sequence ID" value="MBP3966851.1"/>
    <property type="molecule type" value="Genomic_DNA"/>
</dbReference>
<reference evidence="2 3" key="1">
    <citation type="submission" date="2021-04" db="EMBL/GenBank/DDBJ databases">
        <title>Paenibacillus sp. DLE-14 whole genome sequence.</title>
        <authorList>
            <person name="Ham Y.J."/>
        </authorList>
    </citation>
    <scope>NUCLEOTIDE SEQUENCE [LARGE SCALE GENOMIC DNA]</scope>
    <source>
        <strain evidence="2 3">DLE-14</strain>
    </source>
</reference>
<accession>A0ABS5CLY9</accession>
<keyword evidence="3" id="KW-1185">Reference proteome</keyword>
<dbReference type="Pfam" id="PF11181">
    <property type="entry name" value="YflT"/>
    <property type="match status" value="1"/>
</dbReference>
<name>A0ABS5CLY9_9BACL</name>
<protein>
    <submittedName>
        <fullName evidence="2">General stress protein</fullName>
    </submittedName>
</protein>
<dbReference type="RefSeq" id="WP_210664051.1">
    <property type="nucleotide sequence ID" value="NZ_JAGKSP010000025.1"/>
</dbReference>
<organism evidence="2 3">
    <name type="scientific">Paenibacillus lignilyticus</name>
    <dbReference type="NCBI Taxonomy" id="1172615"/>
    <lineage>
        <taxon>Bacteria</taxon>
        <taxon>Bacillati</taxon>
        <taxon>Bacillota</taxon>
        <taxon>Bacilli</taxon>
        <taxon>Bacillales</taxon>
        <taxon>Paenibacillaceae</taxon>
        <taxon>Paenibacillus</taxon>
    </lineage>
</organism>
<gene>
    <name evidence="2" type="ORF">I8J30_29645</name>
</gene>
<comment type="caution">
    <text evidence="2">The sequence shown here is derived from an EMBL/GenBank/DDBJ whole genome shotgun (WGS) entry which is preliminary data.</text>
</comment>
<feature type="domain" description="General stress protein 17M-like" evidence="1">
    <location>
        <begin position="9"/>
        <end position="103"/>
    </location>
</feature>
<dbReference type="InterPro" id="IPR025889">
    <property type="entry name" value="GSP17M-like_dom"/>
</dbReference>
<evidence type="ECO:0000259" key="1">
    <source>
        <dbReference type="Pfam" id="PF11181"/>
    </source>
</evidence>
<evidence type="ECO:0000313" key="3">
    <source>
        <dbReference type="Proteomes" id="UP000673394"/>
    </source>
</evidence>
<evidence type="ECO:0000313" key="2">
    <source>
        <dbReference type="EMBL" id="MBP3966851.1"/>
    </source>
</evidence>